<dbReference type="PANTHER" id="PTHR35186">
    <property type="entry name" value="ANK_REP_REGION DOMAIN-CONTAINING PROTEIN"/>
    <property type="match status" value="1"/>
</dbReference>
<dbReference type="Gene3D" id="1.20.1250.20">
    <property type="entry name" value="MFS general substrate transporter like domains"/>
    <property type="match status" value="1"/>
</dbReference>
<feature type="compositionally biased region" description="Polar residues" evidence="7">
    <location>
        <begin position="213"/>
        <end position="250"/>
    </location>
</feature>
<dbReference type="GO" id="GO:0071916">
    <property type="term" value="F:dipeptide transmembrane transporter activity"/>
    <property type="evidence" value="ECO:0007669"/>
    <property type="project" value="UniProtKB-ARBA"/>
</dbReference>
<feature type="transmembrane region" description="Helical" evidence="8">
    <location>
        <begin position="1225"/>
        <end position="1249"/>
    </location>
</feature>
<feature type="region of interest" description="Disordered" evidence="7">
    <location>
        <begin position="208"/>
        <end position="284"/>
    </location>
</feature>
<sequence>MFLSKIEDSAFNWKDPNLARSLKTRLDVKGYEVCIDYIVRISKITKGLEAVIGRSVLSAREDEKTPAWWQKQWERLYQACSDERYTELQTAKGLIKQLKLMIESFDNTRGTFQKPGIDLSVATFFSRVMDNAHNLHYVLKNGWHCRCTGPHTAMLQLERRAQDRESDFNALFVLPSPEATVSGNDETALYIQQNVHVLISTKVERKSLEHPQVNANEPTENDGRNQSSLGGEAMQSQSSGLGSANSQTHIKTVKKHGWGKLKDGLKKKIQKVGKKDKKTETRDQTGEILSVTDHNSVGGVPHQSHLAIVEVATSTAEQSQETTVEGNASTAIGSLQTQTPSPADIISGLIPDLCQVMKQRTVAQQSLGCLLDQRSSYHNFSTVKASRNFRGPPDGKTISLRSLLEGDMLLFPPRSRHTVAAILASSLLQLQRTPWLADSWNKNDVLFPIEKGKVLYERPYLCKEFYSSEAAASSLKTADSESLDDSPEFHPRLSLESLAIVLLELCIGEPLEKRPEKAQLRPTCASAQAEHEYLVSIARKWEWEEIFDIDRIFPDVIESCMNFPDMKRAKQGKLDEIRLDIYSMIVEPLCVEVDKRWETTWDENWKLGLESWKDNGGVDMVLSILTSLLAHAFAHNPSSTIGVLDLDLTGLSIPRMMGVESETIHISSAVCILRNKHRESVPALSANPLTPSVFATSVPPEVAEPTGRSSYAPIEAIGLPSHEKETEGHDIESVPSAERHDHHEYPKPTEEEKTILRKVSDKIPVTSYSLCIVEFAERASYYGVRFPFSNYIQFPLPAGGNGAGAPPQGTQQTAGALGKGLQFANAFVLLFTFLAYVIPLLGAWIADTRLGRYKTIAIGVLVCGLAHVILVFGALPSVLQAGDGHALPPFLIGFFLLAFGAGLFKPNIAPTIIDQYQHQRQFTKVLKSDEKVIVDPETTIQRMMLIFYGLVNVGAFFSIATEYSEKYVGYWLAYLIPGIIYFLLPILLLLNYKRTIKMPPSKTAYDKMYTIIWIALKKNGWRIFRKGFWDPARPSVMRANGITEYKGKPISWDDALVDDVHRTFSACQIFLYFVVWNLNDGGIGSVATAQGAAMTTNGAPNDLLNNINPLTIIIAIPLLSYVVYPLLNHYKIPFGRVTRITFGFTLAWISGIIGAVVQYRIYQTSPCGWYAGGPGMEGCLIGDGVSPLSIWWQVPNTALGALSECFCNVTAYELAYARAPKNTRALVVSLFLFTNALSSAVGEAITPALVDPHLIWVWAGPAIAFFVLTIHFHYTYRHLNYEDFMAEQNEIVNFNDVQPQNEGTGEEEISPEEVSNGNGNGEVSDEKAAS</sequence>
<reference evidence="10 11" key="1">
    <citation type="submission" date="2020-03" db="EMBL/GenBank/DDBJ databases">
        <title>Draft Genome Sequence of Cudoniella acicularis.</title>
        <authorList>
            <person name="Buettner E."/>
            <person name="Kellner H."/>
        </authorList>
    </citation>
    <scope>NUCLEOTIDE SEQUENCE [LARGE SCALE GENOMIC DNA]</scope>
    <source>
        <strain evidence="10 11">DSM 108380</strain>
    </source>
</reference>
<dbReference type="Pfam" id="PF00854">
    <property type="entry name" value="PTR2"/>
    <property type="match status" value="1"/>
</dbReference>
<name>A0A8H4RS90_9HELO</name>
<comment type="similarity">
    <text evidence="2">Belongs to the major facilitator superfamily. Proton-dependent oligopeptide transporter (POT/PTR) (TC 2.A.17) family.</text>
</comment>
<gene>
    <name evidence="10" type="ORF">G7Y89_g3618</name>
</gene>
<keyword evidence="11" id="KW-1185">Reference proteome</keyword>
<feature type="transmembrane region" description="Helical" evidence="8">
    <location>
        <begin position="826"/>
        <end position="846"/>
    </location>
</feature>
<feature type="transmembrane region" description="Helical" evidence="8">
    <location>
        <begin position="1107"/>
        <end position="1127"/>
    </location>
</feature>
<dbReference type="InterPro" id="IPR036259">
    <property type="entry name" value="MFS_trans_sf"/>
</dbReference>
<evidence type="ECO:0000256" key="1">
    <source>
        <dbReference type="ARBA" id="ARBA00004141"/>
    </source>
</evidence>
<dbReference type="FunFam" id="1.20.1250.20:FF:000085">
    <property type="entry name" value="MFS peptide transporter Ptr2"/>
    <property type="match status" value="1"/>
</dbReference>
<dbReference type="GO" id="GO:0005886">
    <property type="term" value="C:plasma membrane"/>
    <property type="evidence" value="ECO:0007669"/>
    <property type="project" value="UniProtKB-ARBA"/>
</dbReference>
<evidence type="ECO:0000256" key="5">
    <source>
        <dbReference type="ARBA" id="ARBA00022989"/>
    </source>
</evidence>
<dbReference type="InterPro" id="IPR000109">
    <property type="entry name" value="POT_fam"/>
</dbReference>
<dbReference type="Pfam" id="PF24476">
    <property type="entry name" value="DUF7580"/>
    <property type="match status" value="1"/>
</dbReference>
<keyword evidence="3" id="KW-0813">Transport</keyword>
<dbReference type="SUPFAM" id="SSF103473">
    <property type="entry name" value="MFS general substrate transporter"/>
    <property type="match status" value="1"/>
</dbReference>
<evidence type="ECO:0000313" key="10">
    <source>
        <dbReference type="EMBL" id="KAF4634486.1"/>
    </source>
</evidence>
<dbReference type="PANTHER" id="PTHR35186:SF4">
    <property type="entry name" value="PRION-INHIBITION AND PROPAGATION HELO DOMAIN-CONTAINING PROTEIN"/>
    <property type="match status" value="1"/>
</dbReference>
<dbReference type="EMBL" id="JAAMPI010000181">
    <property type="protein sequence ID" value="KAF4634486.1"/>
    <property type="molecule type" value="Genomic_DNA"/>
</dbReference>
<keyword evidence="4 8" id="KW-0812">Transmembrane</keyword>
<keyword evidence="5 8" id="KW-1133">Transmembrane helix</keyword>
<comment type="subcellular location">
    <subcellularLocation>
        <location evidence="1">Membrane</location>
        <topology evidence="1">Multi-pass membrane protein</topology>
    </subcellularLocation>
</comment>
<dbReference type="InterPro" id="IPR056002">
    <property type="entry name" value="DUF7580"/>
</dbReference>
<evidence type="ECO:0000256" key="3">
    <source>
        <dbReference type="ARBA" id="ARBA00022448"/>
    </source>
</evidence>
<evidence type="ECO:0000256" key="6">
    <source>
        <dbReference type="ARBA" id="ARBA00023136"/>
    </source>
</evidence>
<feature type="region of interest" description="Disordered" evidence="7">
    <location>
        <begin position="1297"/>
        <end position="1330"/>
    </location>
</feature>
<proteinExistence type="inferred from homology"/>
<dbReference type="OrthoDB" id="8904098at2759"/>
<evidence type="ECO:0000259" key="9">
    <source>
        <dbReference type="Pfam" id="PF24476"/>
    </source>
</evidence>
<feature type="transmembrane region" description="Helical" evidence="8">
    <location>
        <begin position="1139"/>
        <end position="1157"/>
    </location>
</feature>
<feature type="transmembrane region" description="Helical" evidence="8">
    <location>
        <begin position="1255"/>
        <end position="1276"/>
    </location>
</feature>
<feature type="domain" description="DUF7580" evidence="9">
    <location>
        <begin position="348"/>
        <end position="593"/>
    </location>
</feature>
<feature type="compositionally biased region" description="Basic and acidic residues" evidence="7">
    <location>
        <begin position="721"/>
        <end position="751"/>
    </location>
</feature>
<dbReference type="GO" id="GO:0005524">
    <property type="term" value="F:ATP binding"/>
    <property type="evidence" value="ECO:0007669"/>
    <property type="project" value="UniProtKB-KW"/>
</dbReference>
<feature type="transmembrane region" description="Helical" evidence="8">
    <location>
        <begin position="970"/>
        <end position="992"/>
    </location>
</feature>
<evidence type="ECO:0000313" key="11">
    <source>
        <dbReference type="Proteomes" id="UP000566819"/>
    </source>
</evidence>
<comment type="caution">
    <text evidence="10">The sequence shown here is derived from an EMBL/GenBank/DDBJ whole genome shotgun (WGS) entry which is preliminary data.</text>
</comment>
<evidence type="ECO:0000256" key="7">
    <source>
        <dbReference type="SAM" id="MobiDB-lite"/>
    </source>
</evidence>
<feature type="transmembrane region" description="Helical" evidence="8">
    <location>
        <begin position="885"/>
        <end position="904"/>
    </location>
</feature>
<feature type="region of interest" description="Disordered" evidence="7">
    <location>
        <begin position="720"/>
        <end position="751"/>
    </location>
</feature>
<feature type="compositionally biased region" description="Basic residues" evidence="7">
    <location>
        <begin position="267"/>
        <end position="276"/>
    </location>
</feature>
<protein>
    <recommendedName>
        <fullName evidence="9">DUF7580 domain-containing protein</fullName>
    </recommendedName>
</protein>
<organism evidence="10 11">
    <name type="scientific">Cudoniella acicularis</name>
    <dbReference type="NCBI Taxonomy" id="354080"/>
    <lineage>
        <taxon>Eukaryota</taxon>
        <taxon>Fungi</taxon>
        <taxon>Dikarya</taxon>
        <taxon>Ascomycota</taxon>
        <taxon>Pezizomycotina</taxon>
        <taxon>Leotiomycetes</taxon>
        <taxon>Helotiales</taxon>
        <taxon>Tricladiaceae</taxon>
        <taxon>Cudoniella</taxon>
    </lineage>
</organism>
<keyword evidence="6 8" id="KW-0472">Membrane</keyword>
<feature type="transmembrane region" description="Helical" evidence="8">
    <location>
        <begin position="858"/>
        <end position="879"/>
    </location>
</feature>
<evidence type="ECO:0000256" key="8">
    <source>
        <dbReference type="SAM" id="Phobius"/>
    </source>
</evidence>
<dbReference type="Proteomes" id="UP000566819">
    <property type="component" value="Unassembled WGS sequence"/>
</dbReference>
<feature type="transmembrane region" description="Helical" evidence="8">
    <location>
        <begin position="945"/>
        <end position="964"/>
    </location>
</feature>
<evidence type="ECO:0000256" key="2">
    <source>
        <dbReference type="ARBA" id="ARBA00005982"/>
    </source>
</evidence>
<evidence type="ECO:0000256" key="4">
    <source>
        <dbReference type="ARBA" id="ARBA00022692"/>
    </source>
</evidence>
<accession>A0A8H4RS90</accession>